<name>A0A6S6U4B2_9GAMM</name>
<reference evidence="1" key="1">
    <citation type="submission" date="2020-01" db="EMBL/GenBank/DDBJ databases">
        <authorList>
            <person name="Meier V. D."/>
            <person name="Meier V D."/>
        </authorList>
    </citation>
    <scope>NUCLEOTIDE SEQUENCE</scope>
    <source>
        <strain evidence="1">HLG_WM_MAG_08</strain>
    </source>
</reference>
<dbReference type="EMBL" id="CACVAV010000331">
    <property type="protein sequence ID" value="CAA6821539.1"/>
    <property type="molecule type" value="Genomic_DNA"/>
</dbReference>
<protein>
    <submittedName>
        <fullName evidence="1">Uncharacterized protein</fullName>
    </submittedName>
</protein>
<sequence length="244" mass="27424">MLGKLLSGRTASSSAQIPLSFKVTGMRELRFDTLSENEASVDSGLEIWRLLSHQIRRNPYDLRAHTQRILLTQHEGLQDRTSGSLLDLFLALGNSGLMLRTRMLDICRDQLDEETVDLFDTWLQEGAEDQAGGWMSGSMLSTGEIARGSKLLKQQRSVVESQYTDVLAEIQDHIEYGQIDLAQTLLESEILEGRATAELEQELLAVYQHTRNSSQLEAMSNALIDAGVELSETWQDARVRAENW</sequence>
<dbReference type="AlphaFoldDB" id="A0A6S6U4B2"/>
<gene>
    <name evidence="1" type="ORF">HELGO_WM22410</name>
</gene>
<organism evidence="1">
    <name type="scientific">uncultured Thiotrichaceae bacterium</name>
    <dbReference type="NCBI Taxonomy" id="298394"/>
    <lineage>
        <taxon>Bacteria</taxon>
        <taxon>Pseudomonadati</taxon>
        <taxon>Pseudomonadota</taxon>
        <taxon>Gammaproteobacteria</taxon>
        <taxon>Thiotrichales</taxon>
        <taxon>Thiotrichaceae</taxon>
        <taxon>environmental samples</taxon>
    </lineage>
</organism>
<accession>A0A6S6U4B2</accession>
<evidence type="ECO:0000313" key="1">
    <source>
        <dbReference type="EMBL" id="CAA6821539.1"/>
    </source>
</evidence>
<proteinExistence type="predicted"/>